<protein>
    <recommendedName>
        <fullName evidence="1">F-box domain-containing protein</fullName>
    </recommendedName>
</protein>
<dbReference type="InterPro" id="IPR036047">
    <property type="entry name" value="F-box-like_dom_sf"/>
</dbReference>
<gene>
    <name evidence="2" type="ORF">DILT_LOCUS6898</name>
</gene>
<sequence length="244" mass="28667">MKRSTCNTRTSFKPFKLHKYASEQPGHDQSSSFFLRLPNEIIFHIFTFLDFCDLSKVAYTCRTNRMSVELYLSSSACTQLKGFRTPHPETTPTNSSEVKRKVKYYSKVGTLFRKIYRLTSLTLRIELLQEILYSYMCCPPEEMKSPSQDKPSSRQYLFDRKPCNTGQLRCPSLFFFGQFLRSFLSGCSDSEYQRVFHSLVHSCFGQNFWLRLTNLICKKAGEWRPKLGFVYMHTIHVPTKRTVW</sequence>
<dbReference type="PANTHER" id="PTHR34098">
    <property type="entry name" value="F-BOX ONLY PROTEIN 47"/>
    <property type="match status" value="1"/>
</dbReference>
<proteinExistence type="predicted"/>
<dbReference type="AlphaFoldDB" id="A0A3P7LGQ3"/>
<organism evidence="2 3">
    <name type="scientific">Dibothriocephalus latus</name>
    <name type="common">Fish tapeworm</name>
    <name type="synonym">Diphyllobothrium latum</name>
    <dbReference type="NCBI Taxonomy" id="60516"/>
    <lineage>
        <taxon>Eukaryota</taxon>
        <taxon>Metazoa</taxon>
        <taxon>Spiralia</taxon>
        <taxon>Lophotrochozoa</taxon>
        <taxon>Platyhelminthes</taxon>
        <taxon>Cestoda</taxon>
        <taxon>Eucestoda</taxon>
        <taxon>Diphyllobothriidea</taxon>
        <taxon>Diphyllobothriidae</taxon>
        <taxon>Dibothriocephalus</taxon>
    </lineage>
</organism>
<dbReference type="Pfam" id="PF12937">
    <property type="entry name" value="F-box-like"/>
    <property type="match status" value="1"/>
</dbReference>
<reference evidence="2 3" key="1">
    <citation type="submission" date="2018-11" db="EMBL/GenBank/DDBJ databases">
        <authorList>
            <consortium name="Pathogen Informatics"/>
        </authorList>
    </citation>
    <scope>NUCLEOTIDE SEQUENCE [LARGE SCALE GENOMIC DNA]</scope>
</reference>
<feature type="domain" description="F-box" evidence="1">
    <location>
        <begin position="31"/>
        <end position="62"/>
    </location>
</feature>
<evidence type="ECO:0000313" key="2">
    <source>
        <dbReference type="EMBL" id="VDN11067.1"/>
    </source>
</evidence>
<dbReference type="SUPFAM" id="SSF81383">
    <property type="entry name" value="F-box domain"/>
    <property type="match status" value="1"/>
</dbReference>
<name>A0A3P7LGQ3_DIBLA</name>
<dbReference type="PANTHER" id="PTHR34098:SF1">
    <property type="entry name" value="F-BOX ONLY PROTEIN 47"/>
    <property type="match status" value="1"/>
</dbReference>
<dbReference type="Proteomes" id="UP000281553">
    <property type="component" value="Unassembled WGS sequence"/>
</dbReference>
<dbReference type="EMBL" id="UYRU01050604">
    <property type="protein sequence ID" value="VDN11067.1"/>
    <property type="molecule type" value="Genomic_DNA"/>
</dbReference>
<dbReference type="InterPro" id="IPR001810">
    <property type="entry name" value="F-box_dom"/>
</dbReference>
<accession>A0A3P7LGQ3</accession>
<dbReference type="InterPro" id="IPR038946">
    <property type="entry name" value="FBXO47"/>
</dbReference>
<evidence type="ECO:0000313" key="3">
    <source>
        <dbReference type="Proteomes" id="UP000281553"/>
    </source>
</evidence>
<keyword evidence="3" id="KW-1185">Reference proteome</keyword>
<dbReference type="PROSITE" id="PS50181">
    <property type="entry name" value="FBOX"/>
    <property type="match status" value="1"/>
</dbReference>
<dbReference type="OrthoDB" id="9858120at2759"/>
<dbReference type="CDD" id="cd09917">
    <property type="entry name" value="F-box_SF"/>
    <property type="match status" value="1"/>
</dbReference>
<dbReference type="Gene3D" id="1.20.1280.50">
    <property type="match status" value="1"/>
</dbReference>
<evidence type="ECO:0000259" key="1">
    <source>
        <dbReference type="PROSITE" id="PS50181"/>
    </source>
</evidence>